<sequence>MNLHEYIIANQSNNSQNKDTQIINVGFSLLSRVSSVPGSPVFTFLQPLINSRLFLAPWILLGSQILLLLAKHVFHLEKLTVLDIARGQRLQIPIEELQNLIRYLCSRQTQATSNQDSNFDTAQNGTDPIPFPTELPPGSPGYLAIFVSVDYTDELYTPTLFFFVPILSFPGLRGALPFLILAILAIIFVRCVVPPETTGAKPEPKPRMEQNQSFNLRSEDVTAILRRFGRFFNSP</sequence>
<dbReference type="OrthoDB" id="1795609at2"/>
<evidence type="ECO:0000313" key="2">
    <source>
        <dbReference type="EMBL" id="AFM00587.1"/>
    </source>
</evidence>
<dbReference type="EMBL" id="CP003348">
    <property type="protein sequence ID" value="AFM00587.1"/>
    <property type="molecule type" value="Genomic_DNA"/>
</dbReference>
<dbReference type="Proteomes" id="UP000006053">
    <property type="component" value="Chromosome"/>
</dbReference>
<keyword evidence="1" id="KW-1133">Transmembrane helix</keyword>
<reference evidence="3" key="1">
    <citation type="submission" date="2012-06" db="EMBL/GenBank/DDBJ databases">
        <title>Complete sequence of Desulfitobacterium dehalogenans ATCC 51507.</title>
        <authorList>
            <person name="Lucas S."/>
            <person name="Han J."/>
            <person name="Lapidus A."/>
            <person name="Cheng J.-F."/>
            <person name="Goodwin L."/>
            <person name="Pitluck S."/>
            <person name="Peters L."/>
            <person name="Ovchinnikova G."/>
            <person name="Teshima H."/>
            <person name="Detter J.C."/>
            <person name="Han C."/>
            <person name="Tapia R."/>
            <person name="Land M."/>
            <person name="Hauser L."/>
            <person name="Kyrpides N."/>
            <person name="Ivanova N."/>
            <person name="Pagani I."/>
            <person name="Kruse T."/>
            <person name="de Vos W.M."/>
            <person name="Smidt H."/>
            <person name="Woyke T."/>
        </authorList>
    </citation>
    <scope>NUCLEOTIDE SEQUENCE [LARGE SCALE GENOMIC DNA]</scope>
    <source>
        <strain evidence="3">ATCC 51507 / DSM 9161 / JW/IU-DC1</strain>
    </source>
</reference>
<organism evidence="2 3">
    <name type="scientific">Desulfitobacterium dehalogenans (strain ATCC 51507 / DSM 9161 / JW/IU-DC1)</name>
    <dbReference type="NCBI Taxonomy" id="756499"/>
    <lineage>
        <taxon>Bacteria</taxon>
        <taxon>Bacillati</taxon>
        <taxon>Bacillota</taxon>
        <taxon>Clostridia</taxon>
        <taxon>Eubacteriales</taxon>
        <taxon>Desulfitobacteriaceae</taxon>
        <taxon>Desulfitobacterium</taxon>
    </lineage>
</organism>
<keyword evidence="1" id="KW-0472">Membrane</keyword>
<dbReference type="STRING" id="756499.Desde_2241"/>
<protein>
    <submittedName>
        <fullName evidence="2">Uncharacterized protein</fullName>
    </submittedName>
</protein>
<dbReference type="AlphaFoldDB" id="I4A9F2"/>
<reference evidence="2 3" key="2">
    <citation type="journal article" date="2015" name="J. Bacteriol.">
        <title>Genomic, proteomic, and biochemical analysis of the organohalide respiratory pathway in Desulfitobacterium dehalogenans.</title>
        <authorList>
            <person name="Kruse T."/>
            <person name="van de Pas B.A."/>
            <person name="Atteia A."/>
            <person name="Krab K."/>
            <person name="Hagen W.R."/>
            <person name="Goodwin L."/>
            <person name="Chain P."/>
            <person name="Boeren S."/>
            <person name="Maphosa F."/>
            <person name="Schraa G."/>
            <person name="de Vos W.M."/>
            <person name="van der Oost J."/>
            <person name="Smidt H."/>
            <person name="Stams A.J."/>
        </authorList>
    </citation>
    <scope>NUCLEOTIDE SEQUENCE [LARGE SCALE GENOMIC DNA]</scope>
    <source>
        <strain evidence="3">ATCC 51507 / DSM 9161 / JW/IU-DC1</strain>
    </source>
</reference>
<evidence type="ECO:0000313" key="3">
    <source>
        <dbReference type="Proteomes" id="UP000006053"/>
    </source>
</evidence>
<keyword evidence="3" id="KW-1185">Reference proteome</keyword>
<proteinExistence type="predicted"/>
<gene>
    <name evidence="2" type="ordered locus">Desde_2241</name>
</gene>
<keyword evidence="1" id="KW-0812">Transmembrane</keyword>
<dbReference type="eggNOG" id="ENOG5033W38">
    <property type="taxonomic scope" value="Bacteria"/>
</dbReference>
<dbReference type="HOGENOM" id="CLU_1178713_0_0_9"/>
<dbReference type="KEGG" id="ddh:Desde_2241"/>
<name>I4A9F2_DESDJ</name>
<feature type="transmembrane region" description="Helical" evidence="1">
    <location>
        <begin position="175"/>
        <end position="193"/>
    </location>
</feature>
<evidence type="ECO:0000256" key="1">
    <source>
        <dbReference type="SAM" id="Phobius"/>
    </source>
</evidence>
<accession>I4A9F2</accession>
<dbReference type="RefSeq" id="WP_014794073.1">
    <property type="nucleotide sequence ID" value="NC_018017.1"/>
</dbReference>